<dbReference type="OrthoDB" id="6117289at2759"/>
<keyword evidence="3" id="KW-1185">Reference proteome</keyword>
<proteinExistence type="predicted"/>
<feature type="chain" id="PRO_5027032269" evidence="1">
    <location>
        <begin position="20"/>
        <end position="163"/>
    </location>
</feature>
<protein>
    <submittedName>
        <fullName evidence="2">ADAM22</fullName>
        <ecNumber evidence="2">3.4.24.-</ecNumber>
    </submittedName>
</protein>
<evidence type="ECO:0000313" key="2">
    <source>
        <dbReference type="EMBL" id="CAC5394921.1"/>
    </source>
</evidence>
<dbReference type="EC" id="3.4.24.-" evidence="2"/>
<name>A0A6J8CGU3_MYTCO</name>
<evidence type="ECO:0000313" key="3">
    <source>
        <dbReference type="Proteomes" id="UP000507470"/>
    </source>
</evidence>
<feature type="signal peptide" evidence="1">
    <location>
        <begin position="1"/>
        <end position="19"/>
    </location>
</feature>
<dbReference type="GO" id="GO:0016787">
    <property type="term" value="F:hydrolase activity"/>
    <property type="evidence" value="ECO:0007669"/>
    <property type="project" value="UniProtKB-KW"/>
</dbReference>
<dbReference type="EMBL" id="CACVKT020005409">
    <property type="protein sequence ID" value="CAC5394921.1"/>
    <property type="molecule type" value="Genomic_DNA"/>
</dbReference>
<keyword evidence="2" id="KW-0378">Hydrolase</keyword>
<evidence type="ECO:0000256" key="1">
    <source>
        <dbReference type="SAM" id="SignalP"/>
    </source>
</evidence>
<dbReference type="Proteomes" id="UP000507470">
    <property type="component" value="Unassembled WGS sequence"/>
</dbReference>
<organism evidence="2 3">
    <name type="scientific">Mytilus coruscus</name>
    <name type="common">Sea mussel</name>
    <dbReference type="NCBI Taxonomy" id="42192"/>
    <lineage>
        <taxon>Eukaryota</taxon>
        <taxon>Metazoa</taxon>
        <taxon>Spiralia</taxon>
        <taxon>Lophotrochozoa</taxon>
        <taxon>Mollusca</taxon>
        <taxon>Bivalvia</taxon>
        <taxon>Autobranchia</taxon>
        <taxon>Pteriomorphia</taxon>
        <taxon>Mytilida</taxon>
        <taxon>Mytiloidea</taxon>
        <taxon>Mytilidae</taxon>
        <taxon>Mytilinae</taxon>
        <taxon>Mytilus</taxon>
    </lineage>
</organism>
<sequence>MKIVWISIFFLLFIRNVFGLCSLSCYRQNTVYGRVNEDGSPIIPGLLRENNRTTSECYARSGLFTVIRRNNGTHDLYSCGKTVITNGFPDVIASFVTDLKIFEKPPTICDVCDGNFIPTMILRKDPGCNIPAVCRVQNERQVQCSECLAVPEEVLDDGLCCDS</sequence>
<gene>
    <name evidence="2" type="ORF">MCOR_29638</name>
</gene>
<keyword evidence="1" id="KW-0732">Signal</keyword>
<dbReference type="AlphaFoldDB" id="A0A6J8CGU3"/>
<reference evidence="2 3" key="1">
    <citation type="submission" date="2020-06" db="EMBL/GenBank/DDBJ databases">
        <authorList>
            <person name="Li R."/>
            <person name="Bekaert M."/>
        </authorList>
    </citation>
    <scope>NUCLEOTIDE SEQUENCE [LARGE SCALE GENOMIC DNA]</scope>
    <source>
        <strain evidence="3">wild</strain>
    </source>
</reference>
<accession>A0A6J8CGU3</accession>